<sequence>MSFLQKKVKIDATICKHCRSELPPVPIKKMHIPWKWLILLLFIFGIFADEFEAYTSSTSKNNATSSSNTKKTDKKTAKNSNSEGKIINEKKALLNSYFGDFRDGKIEKKSGKIILKLWEPWTQHVKKNFSSLLLNDAQNLVVEYDEIWIWEYDEFLTEREKQESKGQLDIYKLYWKVNKVQAATVERYYIANPVTGEILQHPSHKIVHIYDRTHILQNIREN</sequence>
<proteinExistence type="predicted"/>
<gene>
    <name evidence="2" type="ORF">ENR63_02795</name>
</gene>
<protein>
    <submittedName>
        <fullName evidence="2">Uncharacterized protein</fullName>
    </submittedName>
</protein>
<evidence type="ECO:0000256" key="1">
    <source>
        <dbReference type="SAM" id="MobiDB-lite"/>
    </source>
</evidence>
<accession>A0A7C4TLN5</accession>
<organism evidence="2">
    <name type="scientific">candidate division WWE3 bacterium</name>
    <dbReference type="NCBI Taxonomy" id="2053526"/>
    <lineage>
        <taxon>Bacteria</taxon>
        <taxon>Katanobacteria</taxon>
    </lineage>
</organism>
<feature type="region of interest" description="Disordered" evidence="1">
    <location>
        <begin position="58"/>
        <end position="81"/>
    </location>
</feature>
<comment type="caution">
    <text evidence="2">The sequence shown here is derived from an EMBL/GenBank/DDBJ whole genome shotgun (WGS) entry which is preliminary data.</text>
</comment>
<name>A0A7C4TLN5_UNCKA</name>
<evidence type="ECO:0000313" key="2">
    <source>
        <dbReference type="EMBL" id="HGW29824.1"/>
    </source>
</evidence>
<reference evidence="2" key="1">
    <citation type="journal article" date="2020" name="mSystems">
        <title>Genome- and Community-Level Interaction Insights into Carbon Utilization and Element Cycling Functions of Hydrothermarchaeota in Hydrothermal Sediment.</title>
        <authorList>
            <person name="Zhou Z."/>
            <person name="Liu Y."/>
            <person name="Xu W."/>
            <person name="Pan J."/>
            <person name="Luo Z.H."/>
            <person name="Li M."/>
        </authorList>
    </citation>
    <scope>NUCLEOTIDE SEQUENCE [LARGE SCALE GENOMIC DNA]</scope>
    <source>
        <strain evidence="2">SpSt-417</strain>
    </source>
</reference>
<feature type="compositionally biased region" description="Low complexity" evidence="1">
    <location>
        <begin position="58"/>
        <end position="69"/>
    </location>
</feature>
<dbReference type="EMBL" id="DSRT01000151">
    <property type="protein sequence ID" value="HGW29824.1"/>
    <property type="molecule type" value="Genomic_DNA"/>
</dbReference>
<dbReference type="AlphaFoldDB" id="A0A7C4TLN5"/>